<dbReference type="Gene3D" id="3.50.50.60">
    <property type="entry name" value="FAD/NAD(P)-binding domain"/>
    <property type="match status" value="1"/>
</dbReference>
<evidence type="ECO:0000256" key="3">
    <source>
        <dbReference type="ARBA" id="ARBA00023002"/>
    </source>
</evidence>
<dbReference type="InterPro" id="IPR036188">
    <property type="entry name" value="FAD/NAD-bd_sf"/>
</dbReference>
<name>A0A2P8EFX7_9ACTN</name>
<proteinExistence type="predicted"/>
<feature type="domain" description="FAD dependent oxidoreductase" evidence="6">
    <location>
        <begin position="7"/>
        <end position="358"/>
    </location>
</feature>
<evidence type="ECO:0000256" key="5">
    <source>
        <dbReference type="ARBA" id="ARBA00050018"/>
    </source>
</evidence>
<reference evidence="7 8" key="1">
    <citation type="submission" date="2018-03" db="EMBL/GenBank/DDBJ databases">
        <title>Genomic Encyclopedia of Archaeal and Bacterial Type Strains, Phase II (KMG-II): from individual species to whole genera.</title>
        <authorList>
            <person name="Goeker M."/>
        </authorList>
    </citation>
    <scope>NUCLEOTIDE SEQUENCE [LARGE SCALE GENOMIC DNA]</scope>
    <source>
        <strain evidence="7 8">DSM 45211</strain>
    </source>
</reference>
<protein>
    <recommendedName>
        <fullName evidence="5">glycine oxidase</fullName>
        <ecNumber evidence="5">1.4.3.19</ecNumber>
    </recommendedName>
</protein>
<dbReference type="EMBL" id="PYGE01000001">
    <property type="protein sequence ID" value="PSL08376.1"/>
    <property type="molecule type" value="Genomic_DNA"/>
</dbReference>
<dbReference type="Gene3D" id="3.30.9.10">
    <property type="entry name" value="D-Amino Acid Oxidase, subunit A, domain 2"/>
    <property type="match status" value="1"/>
</dbReference>
<evidence type="ECO:0000256" key="1">
    <source>
        <dbReference type="ARBA" id="ARBA00004948"/>
    </source>
</evidence>
<dbReference type="AlphaFoldDB" id="A0A2P8EFX7"/>
<gene>
    <name evidence="7" type="ORF">CLV30_101348</name>
</gene>
<keyword evidence="8" id="KW-1185">Reference proteome</keyword>
<comment type="catalytic activity">
    <reaction evidence="4">
        <text>glycine + O2 + H2O = glyoxylate + H2O2 + NH4(+)</text>
        <dbReference type="Rhea" id="RHEA:11532"/>
        <dbReference type="ChEBI" id="CHEBI:15377"/>
        <dbReference type="ChEBI" id="CHEBI:15379"/>
        <dbReference type="ChEBI" id="CHEBI:16240"/>
        <dbReference type="ChEBI" id="CHEBI:28938"/>
        <dbReference type="ChEBI" id="CHEBI:36655"/>
        <dbReference type="ChEBI" id="CHEBI:57305"/>
        <dbReference type="EC" id="1.4.3.19"/>
    </reaction>
</comment>
<dbReference type="RefSeq" id="WP_205740369.1">
    <property type="nucleotide sequence ID" value="NZ_ML142897.1"/>
</dbReference>
<dbReference type="InterPro" id="IPR006076">
    <property type="entry name" value="FAD-dep_OxRdtase"/>
</dbReference>
<comment type="pathway">
    <text evidence="1">Cofactor biosynthesis; thiamine diphosphate biosynthesis.</text>
</comment>
<dbReference type="SUPFAM" id="SSF51905">
    <property type="entry name" value="FAD/NAD(P)-binding domain"/>
    <property type="match status" value="1"/>
</dbReference>
<evidence type="ECO:0000313" key="7">
    <source>
        <dbReference type="EMBL" id="PSL08376.1"/>
    </source>
</evidence>
<dbReference type="GO" id="GO:0009228">
    <property type="term" value="P:thiamine biosynthetic process"/>
    <property type="evidence" value="ECO:0007669"/>
    <property type="project" value="UniProtKB-KW"/>
</dbReference>
<dbReference type="NCBIfam" id="TIGR02352">
    <property type="entry name" value="thiamin_ThiO"/>
    <property type="match status" value="1"/>
</dbReference>
<dbReference type="PANTHER" id="PTHR13847">
    <property type="entry name" value="SARCOSINE DEHYDROGENASE-RELATED"/>
    <property type="match status" value="1"/>
</dbReference>
<sequence length="387" mass="40201">MPGQSVDVAVVGCGVIAAAVAWRLARDGASVRCLDPSPGDGATHAAAGMLGAVAEADFGEHDLTAMNVESARRWPAFAAELEAASGRSTGIRSDGTLTLAYDSGDRQQLQRLLQLRRRWGLDVTEITVDEARRTEPLLGPRLAGALWAPGDHQVDARRVHDALLRVLDANGVSVLRRRVARLDRAPGGSVTGVIDDAGERHVAGSVVLAAGCGSRALTRDLPELDVPVRPVKGQVLRLDADADPTVSLEHVVRGYVQARPVYLVPRSGEIVVGATSEEQPDDGLVTAGGVFAVLRDARALVPGIDELPVRDLTARARPATPDNLPMIGPSGVDGLVLATGHYRNGILLTPLTAAAIAAHLDGSGVPPVLAPADPSRFAPVTPAPSGG</sequence>
<dbReference type="UniPathway" id="UPA00060"/>
<dbReference type="Pfam" id="PF01266">
    <property type="entry name" value="DAO"/>
    <property type="match status" value="1"/>
</dbReference>
<organism evidence="7 8">
    <name type="scientific">Haloactinopolyspora alba</name>
    <dbReference type="NCBI Taxonomy" id="648780"/>
    <lineage>
        <taxon>Bacteria</taxon>
        <taxon>Bacillati</taxon>
        <taxon>Actinomycetota</taxon>
        <taxon>Actinomycetes</taxon>
        <taxon>Jiangellales</taxon>
        <taxon>Jiangellaceae</taxon>
        <taxon>Haloactinopolyspora</taxon>
    </lineage>
</organism>
<evidence type="ECO:0000256" key="2">
    <source>
        <dbReference type="ARBA" id="ARBA00022977"/>
    </source>
</evidence>
<dbReference type="GO" id="GO:0005737">
    <property type="term" value="C:cytoplasm"/>
    <property type="evidence" value="ECO:0007669"/>
    <property type="project" value="TreeGrafter"/>
</dbReference>
<keyword evidence="2" id="KW-0784">Thiamine biosynthesis</keyword>
<dbReference type="GO" id="GO:0009229">
    <property type="term" value="P:thiamine diphosphate biosynthetic process"/>
    <property type="evidence" value="ECO:0007669"/>
    <property type="project" value="UniProtKB-UniPathway"/>
</dbReference>
<dbReference type="PANTHER" id="PTHR13847:SF289">
    <property type="entry name" value="GLYCINE OXIDASE"/>
    <property type="match status" value="1"/>
</dbReference>
<keyword evidence="3" id="KW-0560">Oxidoreductase</keyword>
<evidence type="ECO:0000256" key="4">
    <source>
        <dbReference type="ARBA" id="ARBA00049872"/>
    </source>
</evidence>
<dbReference type="GO" id="GO:0050660">
    <property type="term" value="F:flavin adenine dinucleotide binding"/>
    <property type="evidence" value="ECO:0007669"/>
    <property type="project" value="InterPro"/>
</dbReference>
<dbReference type="SUPFAM" id="SSF54373">
    <property type="entry name" value="FAD-linked reductases, C-terminal domain"/>
    <property type="match status" value="1"/>
</dbReference>
<evidence type="ECO:0000259" key="6">
    <source>
        <dbReference type="Pfam" id="PF01266"/>
    </source>
</evidence>
<accession>A0A2P8EFX7</accession>
<comment type="caution">
    <text evidence="7">The sequence shown here is derived from an EMBL/GenBank/DDBJ whole genome shotgun (WGS) entry which is preliminary data.</text>
</comment>
<dbReference type="Proteomes" id="UP000243528">
    <property type="component" value="Unassembled WGS sequence"/>
</dbReference>
<dbReference type="InterPro" id="IPR012727">
    <property type="entry name" value="Gly_oxidase_ThiO"/>
</dbReference>
<dbReference type="GO" id="GO:0043799">
    <property type="term" value="F:glycine oxidase activity"/>
    <property type="evidence" value="ECO:0007669"/>
    <property type="project" value="UniProtKB-EC"/>
</dbReference>
<dbReference type="EC" id="1.4.3.19" evidence="5"/>
<evidence type="ECO:0000313" key="8">
    <source>
        <dbReference type="Proteomes" id="UP000243528"/>
    </source>
</evidence>